<accession>A0A8T9SYX3</accession>
<evidence type="ECO:0000313" key="2">
    <source>
        <dbReference type="Proteomes" id="UP000829925"/>
    </source>
</evidence>
<sequence length="142" mass="16274">MKLSNFTIKSFTELEWPNGGYADLHNDFLSNQLAYKPQAASLVLFWTKSTGEWAKQVQIASLKIVFTNVNFLRVREREAAYPLSEDECLSEIGWSPPDEKDNFDSFYPDQNAPSTYDLLIGFHSEWAIKLNADNAQLFIETL</sequence>
<protein>
    <submittedName>
        <fullName evidence="1">Uncharacterized protein</fullName>
    </submittedName>
</protein>
<dbReference type="RefSeq" id="WP_245097209.1">
    <property type="nucleotide sequence ID" value="NZ_CP095053.1"/>
</dbReference>
<keyword evidence="2" id="KW-1185">Reference proteome</keyword>
<evidence type="ECO:0000313" key="1">
    <source>
        <dbReference type="EMBL" id="UOR07452.1"/>
    </source>
</evidence>
<dbReference type="KEGG" id="haei:MUN82_10220"/>
<name>A0A8T9SYX3_9BACT</name>
<organism evidence="1 2">
    <name type="scientific">Hymenobacter aerilatus</name>
    <dbReference type="NCBI Taxonomy" id="2932251"/>
    <lineage>
        <taxon>Bacteria</taxon>
        <taxon>Pseudomonadati</taxon>
        <taxon>Bacteroidota</taxon>
        <taxon>Cytophagia</taxon>
        <taxon>Cytophagales</taxon>
        <taxon>Hymenobacteraceae</taxon>
        <taxon>Hymenobacter</taxon>
    </lineage>
</organism>
<gene>
    <name evidence="1" type="ORF">MUN82_10220</name>
</gene>
<dbReference type="EMBL" id="CP095053">
    <property type="protein sequence ID" value="UOR07452.1"/>
    <property type="molecule type" value="Genomic_DNA"/>
</dbReference>
<dbReference type="AlphaFoldDB" id="A0A8T9SYX3"/>
<proteinExistence type="predicted"/>
<reference evidence="1 2" key="1">
    <citation type="submission" date="2022-04" db="EMBL/GenBank/DDBJ databases">
        <title>Hymenobacter sp. isolated from the air.</title>
        <authorList>
            <person name="Won M."/>
            <person name="Lee C.-M."/>
            <person name="Woen H.-Y."/>
            <person name="Kwon S.-W."/>
        </authorList>
    </citation>
    <scope>NUCLEOTIDE SEQUENCE [LARGE SCALE GENOMIC DNA]</scope>
    <source>
        <strain evidence="2">5413 J-13</strain>
    </source>
</reference>
<dbReference type="Proteomes" id="UP000829925">
    <property type="component" value="Chromosome"/>
</dbReference>